<dbReference type="PANTHER" id="PTHR11722:SF0">
    <property type="entry name" value="LARGE RIBOSOMAL SUBUNIT PROTEIN EL13"/>
    <property type="match status" value="1"/>
</dbReference>
<dbReference type="GO" id="GO:0003723">
    <property type="term" value="F:RNA binding"/>
    <property type="evidence" value="ECO:0007669"/>
    <property type="project" value="TreeGrafter"/>
</dbReference>
<dbReference type="OrthoDB" id="10264538at2759"/>
<dbReference type="Pfam" id="PF01294">
    <property type="entry name" value="Ribosomal_L13e"/>
    <property type="match status" value="1"/>
</dbReference>
<evidence type="ECO:0000256" key="5">
    <source>
        <dbReference type="SAM" id="MobiDB-lite"/>
    </source>
</evidence>
<keyword evidence="7" id="KW-1185">Reference proteome</keyword>
<evidence type="ECO:0000256" key="2">
    <source>
        <dbReference type="ARBA" id="ARBA00022980"/>
    </source>
</evidence>
<dbReference type="PROSITE" id="PS01104">
    <property type="entry name" value="RIBOSOMAL_L13E"/>
    <property type="match status" value="1"/>
</dbReference>
<dbReference type="STRING" id="461836.A0A0L0DA28"/>
<dbReference type="FunFam" id="1.20.5.110:FF:000003">
    <property type="entry name" value="60S ribosomal protein L13"/>
    <property type="match status" value="1"/>
</dbReference>
<name>A0A0L0DA28_THETB</name>
<dbReference type="InterPro" id="IPR001380">
    <property type="entry name" value="Ribosomal_eL13"/>
</dbReference>
<dbReference type="GO" id="GO:0003735">
    <property type="term" value="F:structural constituent of ribosome"/>
    <property type="evidence" value="ECO:0007669"/>
    <property type="project" value="InterPro"/>
</dbReference>
<sequence length="213" mass="24369">MVSHNNQVPNAHFHKDWQNRVRTWFNQPGRKKRRRNNRLAKAARIAPRPMDALRPAVHCQTIKYGRRLRAGRGFSLLELKTAGINRNYARTIGIAVDLRRKNSSQESVDRNVARLKEYMSRVIVFPRPGKGRRLADAPADVIASVDVATAPRKHPMAVVDEKVNEAPRAITEEDTKFSVYKTLRIERKNQRQHGIRARRAADKAAKAKASKKK</sequence>
<dbReference type="OMA" id="RQHRANK"/>
<dbReference type="AlphaFoldDB" id="A0A0L0DA28"/>
<organism evidence="6 7">
    <name type="scientific">Thecamonas trahens ATCC 50062</name>
    <dbReference type="NCBI Taxonomy" id="461836"/>
    <lineage>
        <taxon>Eukaryota</taxon>
        <taxon>Apusozoa</taxon>
        <taxon>Apusomonadida</taxon>
        <taxon>Apusomonadidae</taxon>
        <taxon>Thecamonas</taxon>
    </lineage>
</organism>
<dbReference type="InterPro" id="IPR018256">
    <property type="entry name" value="Ribosomal_eL13_CS"/>
</dbReference>
<comment type="similarity">
    <text evidence="1 4">Belongs to the eukaryotic ribosomal protein eL13 family.</text>
</comment>
<protein>
    <recommendedName>
        <fullName evidence="4">60S ribosomal protein L13</fullName>
    </recommendedName>
</protein>
<dbReference type="Proteomes" id="UP000054408">
    <property type="component" value="Unassembled WGS sequence"/>
</dbReference>
<feature type="region of interest" description="Disordered" evidence="5">
    <location>
        <begin position="189"/>
        <end position="213"/>
    </location>
</feature>
<proteinExistence type="inferred from homology"/>
<evidence type="ECO:0000313" key="6">
    <source>
        <dbReference type="EMBL" id="KNC49075.1"/>
    </source>
</evidence>
<evidence type="ECO:0000313" key="7">
    <source>
        <dbReference type="Proteomes" id="UP000054408"/>
    </source>
</evidence>
<dbReference type="EMBL" id="GL349453">
    <property type="protein sequence ID" value="KNC49075.1"/>
    <property type="molecule type" value="Genomic_DNA"/>
</dbReference>
<evidence type="ECO:0000256" key="4">
    <source>
        <dbReference type="RuleBase" id="RU000572"/>
    </source>
</evidence>
<accession>A0A0L0DA28</accession>
<keyword evidence="2 4" id="KW-0689">Ribosomal protein</keyword>
<dbReference type="eggNOG" id="KOG3295">
    <property type="taxonomic scope" value="Eukaryota"/>
</dbReference>
<dbReference type="GO" id="GO:0022625">
    <property type="term" value="C:cytosolic large ribosomal subunit"/>
    <property type="evidence" value="ECO:0007669"/>
    <property type="project" value="TreeGrafter"/>
</dbReference>
<dbReference type="GeneID" id="25564536"/>
<keyword evidence="3 4" id="KW-0687">Ribonucleoprotein</keyword>
<dbReference type="HAMAP" id="MF_00499">
    <property type="entry name" value="Ribosomal_eL13"/>
    <property type="match status" value="1"/>
</dbReference>
<dbReference type="GO" id="GO:0006412">
    <property type="term" value="P:translation"/>
    <property type="evidence" value="ECO:0007669"/>
    <property type="project" value="InterPro"/>
</dbReference>
<gene>
    <name evidence="6" type="ORF">AMSG_05036</name>
</gene>
<dbReference type="RefSeq" id="XP_013758106.1">
    <property type="nucleotide sequence ID" value="XM_013902652.1"/>
</dbReference>
<evidence type="ECO:0000256" key="1">
    <source>
        <dbReference type="ARBA" id="ARBA00005640"/>
    </source>
</evidence>
<reference evidence="6 7" key="1">
    <citation type="submission" date="2010-05" db="EMBL/GenBank/DDBJ databases">
        <title>The Genome Sequence of Thecamonas trahens ATCC 50062.</title>
        <authorList>
            <consortium name="The Broad Institute Genome Sequencing Platform"/>
            <person name="Russ C."/>
            <person name="Cuomo C."/>
            <person name="Shea T."/>
            <person name="Young S.K."/>
            <person name="Zeng Q."/>
            <person name="Koehrsen M."/>
            <person name="Haas B."/>
            <person name="Borodovsky M."/>
            <person name="Guigo R."/>
            <person name="Alvarado L."/>
            <person name="Berlin A."/>
            <person name="Bochicchio J."/>
            <person name="Borenstein D."/>
            <person name="Chapman S."/>
            <person name="Chen Z."/>
            <person name="Freedman E."/>
            <person name="Gellesch M."/>
            <person name="Goldberg J."/>
            <person name="Griggs A."/>
            <person name="Gujja S."/>
            <person name="Heilman E."/>
            <person name="Heiman D."/>
            <person name="Hepburn T."/>
            <person name="Howarth C."/>
            <person name="Jen D."/>
            <person name="Larson L."/>
            <person name="Mehta T."/>
            <person name="Park D."/>
            <person name="Pearson M."/>
            <person name="Roberts A."/>
            <person name="Saif S."/>
            <person name="Shenoy N."/>
            <person name="Sisk P."/>
            <person name="Stolte C."/>
            <person name="Sykes S."/>
            <person name="Thomson T."/>
            <person name="Walk T."/>
            <person name="White J."/>
            <person name="Yandava C."/>
            <person name="Burger G."/>
            <person name="Gray M.W."/>
            <person name="Holland P.W.H."/>
            <person name="King N."/>
            <person name="Lang F.B.F."/>
            <person name="Roger A.J."/>
            <person name="Ruiz-Trillo I."/>
            <person name="Lander E."/>
            <person name="Nusbaum C."/>
        </authorList>
    </citation>
    <scope>NUCLEOTIDE SEQUENCE [LARGE SCALE GENOMIC DNA]</scope>
    <source>
        <strain evidence="6 7">ATCC 50062</strain>
    </source>
</reference>
<dbReference type="Gene3D" id="1.20.5.110">
    <property type="match status" value="1"/>
</dbReference>
<dbReference type="PANTHER" id="PTHR11722">
    <property type="entry name" value="60S RIBOSOMAL PROTEIN L13"/>
    <property type="match status" value="1"/>
</dbReference>
<evidence type="ECO:0000256" key="3">
    <source>
        <dbReference type="ARBA" id="ARBA00023274"/>
    </source>
</evidence>